<feature type="compositionally biased region" description="Polar residues" evidence="1">
    <location>
        <begin position="671"/>
        <end position="698"/>
    </location>
</feature>
<sequence>MSQRSSAFGGSTMSAASATSLSSSRRFPSALERNNPDVRPSILALVDTSKPISQQVDQIKAATQREAGSPSPRVTAGGSDVFRRSLPGPPRSNASHHSVRSFGSFGLTPSTRRQTSGELGKGDDGLIVAMRRKAAEERRKKHLREVRASQAGSTISRDAFGASRVSNSSFGISRIGLHSSTGSGIRPASSLMGSRSQRLPQTTTAASTATSPHRFEDLRYVQEVLARSRGTSAVSSRASSPEATKPESPYAAMAARARGALFENTRDLQEAKAEKRKEEARRREQERERQRRDARMEMLAKLVAEEEEERVRREEEVLSASNRKRDAAGTLRYSPEDVMDNSVHPYGKEAKDPRKRSWAADSLTRGQQPAKRSRSSEPADEVPRSSDRKLMPPPPAPTLQQNAATTTSPFTSITGQSSLDASFGPTPEGAAVEEEEEGGANDNHSANHSVEPEIGMPVSLFLPSNAPLGGAPIARDFAYPGGPIFKPEPVHAGSDTEPDEDQEGEDDDDEDEEQEVMESRNGNKQPEVVSLLDSDDEDGDGDTFEGFGDYEEEDEEGDDESEEEDEDENESGSYDDGDSDNGEPTIIPICSSPVPESVHDEDTPKANGSAAHILDSFLAGDSASTLTAEAQASDAQNTAPITRSRSSTAQTSSQEKLWMRDSGGRLMRSASPENMGSLTAAQSSDNSGIATSMPSSFQEKVWMRDNNDQDAPNDDDHDLPNNDNHDAPNDDEAAGSELPIDPLLNPGVEVAILAAAHAH</sequence>
<dbReference type="AlphaFoldDB" id="A0AAN8RLC2"/>
<protein>
    <submittedName>
        <fullName evidence="2">Uncharacterized protein</fullName>
    </submittedName>
</protein>
<evidence type="ECO:0000313" key="3">
    <source>
        <dbReference type="Proteomes" id="UP001313282"/>
    </source>
</evidence>
<feature type="compositionally biased region" description="Basic and acidic residues" evidence="1">
    <location>
        <begin position="374"/>
        <end position="390"/>
    </location>
</feature>
<gene>
    <name evidence="2" type="ORF">TWF718_004934</name>
</gene>
<evidence type="ECO:0000313" key="2">
    <source>
        <dbReference type="EMBL" id="KAK6351789.1"/>
    </source>
</evidence>
<feature type="compositionally biased region" description="Basic and acidic residues" evidence="1">
    <location>
        <begin position="718"/>
        <end position="728"/>
    </location>
</feature>
<feature type="compositionally biased region" description="Low complexity" evidence="1">
    <location>
        <begin position="642"/>
        <end position="654"/>
    </location>
</feature>
<feature type="compositionally biased region" description="Polar residues" evidence="1">
    <location>
        <begin position="229"/>
        <end position="242"/>
    </location>
</feature>
<feature type="compositionally biased region" description="Polar residues" evidence="1">
    <location>
        <begin position="398"/>
        <end position="420"/>
    </location>
</feature>
<organism evidence="2 3">
    <name type="scientific">Orbilia javanica</name>
    <dbReference type="NCBI Taxonomy" id="47235"/>
    <lineage>
        <taxon>Eukaryota</taxon>
        <taxon>Fungi</taxon>
        <taxon>Dikarya</taxon>
        <taxon>Ascomycota</taxon>
        <taxon>Pezizomycotina</taxon>
        <taxon>Orbiliomycetes</taxon>
        <taxon>Orbiliales</taxon>
        <taxon>Orbiliaceae</taxon>
        <taxon>Orbilia</taxon>
    </lineage>
</organism>
<comment type="caution">
    <text evidence="2">The sequence shown here is derived from an EMBL/GenBank/DDBJ whole genome shotgun (WGS) entry which is preliminary data.</text>
</comment>
<feature type="compositionally biased region" description="Acidic residues" evidence="1">
    <location>
        <begin position="533"/>
        <end position="581"/>
    </location>
</feature>
<accession>A0AAN8RLC2</accession>
<name>A0AAN8RLC2_9PEZI</name>
<feature type="compositionally biased region" description="Low complexity" evidence="1">
    <location>
        <begin position="202"/>
        <end position="211"/>
    </location>
</feature>
<feature type="compositionally biased region" description="Low complexity" evidence="1">
    <location>
        <begin position="1"/>
        <end position="31"/>
    </location>
</feature>
<feature type="region of interest" description="Disordered" evidence="1">
    <location>
        <begin position="229"/>
        <end position="251"/>
    </location>
</feature>
<evidence type="ECO:0000256" key="1">
    <source>
        <dbReference type="SAM" id="MobiDB-lite"/>
    </source>
</evidence>
<feature type="region of interest" description="Disordered" evidence="1">
    <location>
        <begin position="173"/>
        <end position="213"/>
    </location>
</feature>
<keyword evidence="3" id="KW-1185">Reference proteome</keyword>
<feature type="region of interest" description="Disordered" evidence="1">
    <location>
        <begin position="469"/>
        <end position="610"/>
    </location>
</feature>
<feature type="compositionally biased region" description="Polar residues" evidence="1">
    <location>
        <begin position="626"/>
        <end position="641"/>
    </location>
</feature>
<feature type="compositionally biased region" description="Acidic residues" evidence="1">
    <location>
        <begin position="496"/>
        <end position="516"/>
    </location>
</feature>
<feature type="compositionally biased region" description="Polar residues" evidence="1">
    <location>
        <begin position="191"/>
        <end position="201"/>
    </location>
</feature>
<feature type="region of interest" description="Disordered" evidence="1">
    <location>
        <begin position="269"/>
        <end position="452"/>
    </location>
</feature>
<dbReference type="EMBL" id="JAVHNR010000002">
    <property type="protein sequence ID" value="KAK6351789.1"/>
    <property type="molecule type" value="Genomic_DNA"/>
</dbReference>
<feature type="region of interest" description="Disordered" evidence="1">
    <location>
        <begin position="626"/>
        <end position="743"/>
    </location>
</feature>
<feature type="compositionally biased region" description="Polar residues" evidence="1">
    <location>
        <begin position="107"/>
        <end position="117"/>
    </location>
</feature>
<proteinExistence type="predicted"/>
<feature type="region of interest" description="Disordered" evidence="1">
    <location>
        <begin position="1"/>
        <end position="124"/>
    </location>
</feature>
<feature type="compositionally biased region" description="Basic and acidic residues" evidence="1">
    <location>
        <begin position="269"/>
        <end position="298"/>
    </location>
</feature>
<reference evidence="2 3" key="1">
    <citation type="submission" date="2019-10" db="EMBL/GenBank/DDBJ databases">
        <authorList>
            <person name="Palmer J.M."/>
        </authorList>
    </citation>
    <scope>NUCLEOTIDE SEQUENCE [LARGE SCALE GENOMIC DNA]</scope>
    <source>
        <strain evidence="2 3">TWF718</strain>
    </source>
</reference>
<dbReference type="Proteomes" id="UP001313282">
    <property type="component" value="Unassembled WGS sequence"/>
</dbReference>